<organism evidence="1">
    <name type="scientific">Rhizophora mucronata</name>
    <name type="common">Asiatic mangrove</name>
    <dbReference type="NCBI Taxonomy" id="61149"/>
    <lineage>
        <taxon>Eukaryota</taxon>
        <taxon>Viridiplantae</taxon>
        <taxon>Streptophyta</taxon>
        <taxon>Embryophyta</taxon>
        <taxon>Tracheophyta</taxon>
        <taxon>Spermatophyta</taxon>
        <taxon>Magnoliopsida</taxon>
        <taxon>eudicotyledons</taxon>
        <taxon>Gunneridae</taxon>
        <taxon>Pentapetalae</taxon>
        <taxon>rosids</taxon>
        <taxon>fabids</taxon>
        <taxon>Malpighiales</taxon>
        <taxon>Rhizophoraceae</taxon>
        <taxon>Rhizophora</taxon>
    </lineage>
</organism>
<sequence>MSPSICEIVSYITIATSLYKVGNKGKIT</sequence>
<reference evidence="1" key="1">
    <citation type="submission" date="2018-02" db="EMBL/GenBank/DDBJ databases">
        <title>Rhizophora mucronata_Transcriptome.</title>
        <authorList>
            <person name="Meera S.P."/>
            <person name="Sreeshan A."/>
            <person name="Augustine A."/>
        </authorList>
    </citation>
    <scope>NUCLEOTIDE SEQUENCE</scope>
    <source>
        <tissue evidence="1">Leaf</tissue>
    </source>
</reference>
<accession>A0A2P2QFJ1</accession>
<protein>
    <submittedName>
        <fullName evidence="1">Uncharacterized protein</fullName>
    </submittedName>
</protein>
<dbReference type="AlphaFoldDB" id="A0A2P2QFJ1"/>
<proteinExistence type="predicted"/>
<dbReference type="EMBL" id="GGEC01085326">
    <property type="protein sequence ID" value="MBX65810.1"/>
    <property type="molecule type" value="Transcribed_RNA"/>
</dbReference>
<name>A0A2P2QFJ1_RHIMU</name>
<evidence type="ECO:0000313" key="1">
    <source>
        <dbReference type="EMBL" id="MBX65810.1"/>
    </source>
</evidence>